<evidence type="ECO:0000256" key="1">
    <source>
        <dbReference type="ARBA" id="ARBA00022491"/>
    </source>
</evidence>
<name>A0A543JNS3_9PSEU</name>
<gene>
    <name evidence="7" type="ORF">FHX81_6932</name>
</gene>
<proteinExistence type="predicted"/>
<keyword evidence="8" id="KW-1185">Reference proteome</keyword>
<accession>A0A543JNS3</accession>
<dbReference type="GO" id="GO:0003700">
    <property type="term" value="F:DNA-binding transcription factor activity"/>
    <property type="evidence" value="ECO:0007669"/>
    <property type="project" value="InterPro"/>
</dbReference>
<organism evidence="7 8">
    <name type="scientific">Saccharothrix saharensis</name>
    <dbReference type="NCBI Taxonomy" id="571190"/>
    <lineage>
        <taxon>Bacteria</taxon>
        <taxon>Bacillati</taxon>
        <taxon>Actinomycetota</taxon>
        <taxon>Actinomycetes</taxon>
        <taxon>Pseudonocardiales</taxon>
        <taxon>Pseudonocardiaceae</taxon>
        <taxon>Saccharothrix</taxon>
    </lineage>
</organism>
<protein>
    <submittedName>
        <fullName evidence="7">MerR family redox-sensitive transcriptional activator SoxR</fullName>
    </submittedName>
</protein>
<feature type="compositionally biased region" description="Low complexity" evidence="5">
    <location>
        <begin position="159"/>
        <end position="172"/>
    </location>
</feature>
<evidence type="ECO:0000256" key="2">
    <source>
        <dbReference type="ARBA" id="ARBA00023015"/>
    </source>
</evidence>
<dbReference type="SMART" id="SM00422">
    <property type="entry name" value="HTH_MERR"/>
    <property type="match status" value="1"/>
</dbReference>
<keyword evidence="3" id="KW-0238">DNA-binding</keyword>
<evidence type="ECO:0000256" key="5">
    <source>
        <dbReference type="SAM" id="MobiDB-lite"/>
    </source>
</evidence>
<dbReference type="Proteomes" id="UP000316628">
    <property type="component" value="Unassembled WGS sequence"/>
</dbReference>
<feature type="domain" description="HTH merR-type" evidence="6">
    <location>
        <begin position="5"/>
        <end position="73"/>
    </location>
</feature>
<comment type="caution">
    <text evidence="7">The sequence shown here is derived from an EMBL/GenBank/DDBJ whole genome shotgun (WGS) entry which is preliminary data.</text>
</comment>
<dbReference type="InterPro" id="IPR000551">
    <property type="entry name" value="MerR-type_HTH_dom"/>
</dbReference>
<dbReference type="Gene3D" id="1.10.1660.10">
    <property type="match status" value="1"/>
</dbReference>
<dbReference type="InterPro" id="IPR047057">
    <property type="entry name" value="MerR_fam"/>
</dbReference>
<reference evidence="7 8" key="1">
    <citation type="submission" date="2019-06" db="EMBL/GenBank/DDBJ databases">
        <title>Sequencing the genomes of 1000 actinobacteria strains.</title>
        <authorList>
            <person name="Klenk H.-P."/>
        </authorList>
    </citation>
    <scope>NUCLEOTIDE SEQUENCE [LARGE SCALE GENOMIC DNA]</scope>
    <source>
        <strain evidence="7 8">DSM 45456</strain>
    </source>
</reference>
<dbReference type="PROSITE" id="PS50937">
    <property type="entry name" value="HTH_MERR_2"/>
    <property type="match status" value="1"/>
</dbReference>
<dbReference type="RefSeq" id="WP_170232273.1">
    <property type="nucleotide sequence ID" value="NZ_VFPP01000001.1"/>
</dbReference>
<evidence type="ECO:0000256" key="4">
    <source>
        <dbReference type="ARBA" id="ARBA00023163"/>
    </source>
</evidence>
<keyword evidence="1" id="KW-0678">Repressor</keyword>
<dbReference type="Pfam" id="PF13411">
    <property type="entry name" value="MerR_1"/>
    <property type="match status" value="1"/>
</dbReference>
<keyword evidence="2" id="KW-0805">Transcription regulation</keyword>
<dbReference type="PRINTS" id="PR00040">
    <property type="entry name" value="HTHMERR"/>
</dbReference>
<sequence>MTGDLLPIDQVARLSGVASSALRYYERVGLIEEGPKIRGKRHYPQGVLDRLSMIRTCQNIGFSLTEIASLLDEAEESGGSWQEIAAQRRACIQREIEERQAWLNTLNSTLACGCPQLVKCPQVAGCPLMVMANPGADAGQASKPQAPTSSAGAERRAASESAPSSVEAGLRR</sequence>
<dbReference type="InterPro" id="IPR009061">
    <property type="entry name" value="DNA-bd_dom_put_sf"/>
</dbReference>
<dbReference type="EMBL" id="VFPP01000001">
    <property type="protein sequence ID" value="TQM84486.1"/>
    <property type="molecule type" value="Genomic_DNA"/>
</dbReference>
<dbReference type="SUPFAM" id="SSF46955">
    <property type="entry name" value="Putative DNA-binding domain"/>
    <property type="match status" value="1"/>
</dbReference>
<evidence type="ECO:0000313" key="7">
    <source>
        <dbReference type="EMBL" id="TQM84486.1"/>
    </source>
</evidence>
<dbReference type="PANTHER" id="PTHR30204:SF69">
    <property type="entry name" value="MERR-FAMILY TRANSCRIPTIONAL REGULATOR"/>
    <property type="match status" value="1"/>
</dbReference>
<dbReference type="AlphaFoldDB" id="A0A543JNS3"/>
<evidence type="ECO:0000259" key="6">
    <source>
        <dbReference type="PROSITE" id="PS50937"/>
    </source>
</evidence>
<evidence type="ECO:0000256" key="3">
    <source>
        <dbReference type="ARBA" id="ARBA00023125"/>
    </source>
</evidence>
<feature type="region of interest" description="Disordered" evidence="5">
    <location>
        <begin position="134"/>
        <end position="172"/>
    </location>
</feature>
<evidence type="ECO:0000313" key="8">
    <source>
        <dbReference type="Proteomes" id="UP000316628"/>
    </source>
</evidence>
<keyword evidence="4" id="KW-0804">Transcription</keyword>
<dbReference type="GO" id="GO:0003677">
    <property type="term" value="F:DNA binding"/>
    <property type="evidence" value="ECO:0007669"/>
    <property type="project" value="UniProtKB-KW"/>
</dbReference>
<dbReference type="PANTHER" id="PTHR30204">
    <property type="entry name" value="REDOX-CYCLING DRUG-SENSING TRANSCRIPTIONAL ACTIVATOR SOXR"/>
    <property type="match status" value="1"/>
</dbReference>